<dbReference type="Gene3D" id="3.10.490.10">
    <property type="entry name" value="Gamma-glutamyl cyclotransferase-like"/>
    <property type="match status" value="1"/>
</dbReference>
<dbReference type="InterPro" id="IPR009288">
    <property type="entry name" value="AIG2-like_dom"/>
</dbReference>
<dbReference type="PANTHER" id="PTHR12935:SF0">
    <property type="entry name" value="GAMMA-GLUTAMYLCYCLOTRANSFERASE"/>
    <property type="match status" value="1"/>
</dbReference>
<dbReference type="InterPro" id="IPR017939">
    <property type="entry name" value="G-Glutamylcylcotransferase"/>
</dbReference>
<sequence length="163" mass="18640">MRKIEERYYFAYGSNMNLGQMRFRCPDAEVVGNVRLEDYRLAFRGRAPGNGVATVLPEKGSCVDGVLWKITEACEKNLDFYEGFPNFYGKETIQVKDQAGTAREVFVYTMNSPHKDVPARPSKFYLDGILEGCLENGLPTKSVMDAVKRTRQEMKKAEKQYTR</sequence>
<reference evidence="5 6" key="1">
    <citation type="submission" date="2015-09" db="EMBL/GenBank/DDBJ databases">
        <authorList>
            <consortium name="Pathogen Informatics"/>
        </authorList>
    </citation>
    <scope>NUCLEOTIDE SEQUENCE [LARGE SCALE GENOMIC DNA]</scope>
    <source>
        <strain evidence="5 6">2789STDY5834962</strain>
    </source>
</reference>
<organism evidence="5 6">
    <name type="scientific">Coprococcus comes</name>
    <dbReference type="NCBI Taxonomy" id="410072"/>
    <lineage>
        <taxon>Bacteria</taxon>
        <taxon>Bacillati</taxon>
        <taxon>Bacillota</taxon>
        <taxon>Clostridia</taxon>
        <taxon>Lachnospirales</taxon>
        <taxon>Lachnospiraceae</taxon>
        <taxon>Coprococcus</taxon>
    </lineage>
</organism>
<dbReference type="InterPro" id="IPR013024">
    <property type="entry name" value="GGCT-like"/>
</dbReference>
<feature type="binding site" evidence="3">
    <location>
        <position position="125"/>
    </location>
    <ligand>
        <name>substrate</name>
    </ligand>
</feature>
<dbReference type="Pfam" id="PF06094">
    <property type="entry name" value="GGACT"/>
    <property type="match status" value="1"/>
</dbReference>
<dbReference type="SUPFAM" id="SSF110857">
    <property type="entry name" value="Gamma-glutamyl cyclotransferase-like"/>
    <property type="match status" value="1"/>
</dbReference>
<feature type="domain" description="Gamma-glutamylcyclotransferase AIG2-like" evidence="4">
    <location>
        <begin position="9"/>
        <end position="116"/>
    </location>
</feature>
<evidence type="ECO:0000256" key="2">
    <source>
        <dbReference type="PIRSR" id="PIRSR617939-1"/>
    </source>
</evidence>
<dbReference type="CDD" id="cd06661">
    <property type="entry name" value="GGCT_like"/>
    <property type="match status" value="1"/>
</dbReference>
<proteinExistence type="predicted"/>
<evidence type="ECO:0000313" key="5">
    <source>
        <dbReference type="EMBL" id="CUM79443.1"/>
    </source>
</evidence>
<gene>
    <name evidence="5" type="ORF">ERS852574_00745</name>
</gene>
<dbReference type="PANTHER" id="PTHR12935">
    <property type="entry name" value="GAMMA-GLUTAMYLCYCLOTRANSFERASE"/>
    <property type="match status" value="1"/>
</dbReference>
<dbReference type="GO" id="GO:0003839">
    <property type="term" value="F:gamma-glutamylcyclotransferase activity"/>
    <property type="evidence" value="ECO:0007669"/>
    <property type="project" value="InterPro"/>
</dbReference>
<accession>A0A173RN98</accession>
<evidence type="ECO:0000259" key="4">
    <source>
        <dbReference type="Pfam" id="PF06094"/>
    </source>
</evidence>
<feature type="binding site" evidence="3">
    <location>
        <begin position="9"/>
        <end position="14"/>
    </location>
    <ligand>
        <name>substrate</name>
    </ligand>
</feature>
<protein>
    <submittedName>
        <fullName evidence="5">AIG2-like family</fullName>
    </submittedName>
</protein>
<evidence type="ECO:0000313" key="6">
    <source>
        <dbReference type="Proteomes" id="UP000095727"/>
    </source>
</evidence>
<dbReference type="EMBL" id="CYXR01000004">
    <property type="protein sequence ID" value="CUM79443.1"/>
    <property type="molecule type" value="Genomic_DNA"/>
</dbReference>
<dbReference type="Proteomes" id="UP000095727">
    <property type="component" value="Unassembled WGS sequence"/>
</dbReference>
<evidence type="ECO:0000256" key="1">
    <source>
        <dbReference type="ARBA" id="ARBA00023239"/>
    </source>
</evidence>
<dbReference type="InterPro" id="IPR036568">
    <property type="entry name" value="GGCT-like_sf"/>
</dbReference>
<name>A0A173RN98_9FIRM</name>
<dbReference type="AlphaFoldDB" id="A0A173RN98"/>
<feature type="active site" description="Proton acceptor" evidence="2">
    <location>
        <position position="82"/>
    </location>
</feature>
<evidence type="ECO:0000256" key="3">
    <source>
        <dbReference type="PIRSR" id="PIRSR617939-2"/>
    </source>
</evidence>
<keyword evidence="1" id="KW-0456">Lyase</keyword>